<dbReference type="STRING" id="566551.HMPREF0201_04240"/>
<organism evidence="1 2">
    <name type="scientific">Cedecea davisae DSM 4568</name>
    <dbReference type="NCBI Taxonomy" id="566551"/>
    <lineage>
        <taxon>Bacteria</taxon>
        <taxon>Pseudomonadati</taxon>
        <taxon>Pseudomonadota</taxon>
        <taxon>Gammaproteobacteria</taxon>
        <taxon>Enterobacterales</taxon>
        <taxon>Enterobacteriaceae</taxon>
        <taxon>Cedecea</taxon>
    </lineage>
</organism>
<protein>
    <submittedName>
        <fullName evidence="1">Uncharacterized protein</fullName>
    </submittedName>
</protein>
<sequence length="52" mass="5702">MPDKPLFLWSVLGFLCEQALIFSPQIVTKTGQEKHAAAPPHAALLISRVCAR</sequence>
<gene>
    <name evidence="1" type="ORF">HMPREF0201_04240</name>
</gene>
<dbReference type="EMBL" id="ATDT01000033">
    <property type="protein sequence ID" value="EPF14042.1"/>
    <property type="molecule type" value="Genomic_DNA"/>
</dbReference>
<evidence type="ECO:0000313" key="1">
    <source>
        <dbReference type="EMBL" id="EPF14042.1"/>
    </source>
</evidence>
<proteinExistence type="predicted"/>
<dbReference type="HOGENOM" id="CLU_3078049_0_0_6"/>
<reference evidence="1 2" key="1">
    <citation type="submission" date="2013-04" db="EMBL/GenBank/DDBJ databases">
        <authorList>
            <person name="Weinstock G."/>
            <person name="Sodergren E."/>
            <person name="Lobos E.A."/>
            <person name="Fulton L."/>
            <person name="Fulton R."/>
            <person name="Courtney L."/>
            <person name="Fronick C."/>
            <person name="O'Laughlin M."/>
            <person name="Godfrey J."/>
            <person name="Wilson R.M."/>
            <person name="Miner T."/>
            <person name="Farmer C."/>
            <person name="Delehaunty K."/>
            <person name="Cordes M."/>
            <person name="Minx P."/>
            <person name="Tomlinson C."/>
            <person name="Chen J."/>
            <person name="Wollam A."/>
            <person name="Pepin K.H."/>
            <person name="Palsikar V.B."/>
            <person name="Zhang X."/>
            <person name="Suruliraj S."/>
            <person name="Perna N.T."/>
            <person name="Plunkett G."/>
            <person name="Warren W."/>
            <person name="Mitreva M."/>
            <person name="Mardis E.R."/>
            <person name="Wilson R.K."/>
        </authorList>
    </citation>
    <scope>NUCLEOTIDE SEQUENCE [LARGE SCALE GENOMIC DNA]</scope>
    <source>
        <strain evidence="1 2">DSM 4568</strain>
    </source>
</reference>
<comment type="caution">
    <text evidence="1">The sequence shown here is derived from an EMBL/GenBank/DDBJ whole genome shotgun (WGS) entry which is preliminary data.</text>
</comment>
<name>S3J260_9ENTR</name>
<accession>S3J260</accession>
<dbReference type="Proteomes" id="UP000014585">
    <property type="component" value="Unassembled WGS sequence"/>
</dbReference>
<dbReference type="AlphaFoldDB" id="S3J260"/>
<evidence type="ECO:0000313" key="2">
    <source>
        <dbReference type="Proteomes" id="UP000014585"/>
    </source>
</evidence>